<dbReference type="AlphaFoldDB" id="A0A1S3TSX9"/>
<keyword evidence="1" id="KW-0863">Zinc-finger</keyword>
<evidence type="ECO:0000313" key="5">
    <source>
        <dbReference type="RefSeq" id="XP_014496893.1"/>
    </source>
</evidence>
<dbReference type="GeneID" id="106758488"/>
<dbReference type="InterPro" id="IPR054722">
    <property type="entry name" value="PolX-like_BBD"/>
</dbReference>
<dbReference type="InterPro" id="IPR036875">
    <property type="entry name" value="Znf_CCHC_sf"/>
</dbReference>
<dbReference type="PANTHER" id="PTHR47592">
    <property type="entry name" value="PBF68 PROTEIN"/>
    <property type="match status" value="1"/>
</dbReference>
<proteinExistence type="predicted"/>
<dbReference type="SUPFAM" id="SSF57756">
    <property type="entry name" value="Retrovirus zinc finger-like domains"/>
    <property type="match status" value="1"/>
</dbReference>
<name>A0A1S3TSX9_VIGRR</name>
<gene>
    <name evidence="5" type="primary">LOC106758488</name>
</gene>
<sequence>MRVEELQNSLEAFEQRLVERRNAEKASQGVSQALQARNDYKPRGRGRGRGRARGGRAGGRNSSGADQNDEDENSENKNGGKRGGKYSRGRGRSKVDKRNIQCFTCSKFGHYASECWHNEEAMKNKGKEEANLAQEADNSDSDHVLLMSAIDSDKETQQWSLAQENCLNVCKVVACNGGKCQEKKANRTPNEERCQEEDVHVSMAHETRHAEDETCWYLDTACSNHMTGRKEWLLDLDPKIRSNVRFADDSVIMAEGADKILIKRKDGRSAYMNNVLYVPNMKSNLLSLGQLLEKGYTMKMHQKHMEVFDERQQLILKAPLAKNRTFKVKLDVVVVQCLAAIDTKEEAWLWHCRFGHLNFRSQSLLKSKNL</sequence>
<dbReference type="OrthoDB" id="2015125at2759"/>
<dbReference type="InterPro" id="IPR025724">
    <property type="entry name" value="GAG-pre-integrase_dom"/>
</dbReference>
<dbReference type="KEGG" id="vra:106758488"/>
<dbReference type="RefSeq" id="XP_014496893.1">
    <property type="nucleotide sequence ID" value="XM_014641407.1"/>
</dbReference>
<keyword evidence="1" id="KW-0862">Zinc</keyword>
<organism evidence="4 5">
    <name type="scientific">Vigna radiata var. radiata</name>
    <name type="common">Mung bean</name>
    <name type="synonym">Phaseolus aureus</name>
    <dbReference type="NCBI Taxonomy" id="3916"/>
    <lineage>
        <taxon>Eukaryota</taxon>
        <taxon>Viridiplantae</taxon>
        <taxon>Streptophyta</taxon>
        <taxon>Embryophyta</taxon>
        <taxon>Tracheophyta</taxon>
        <taxon>Spermatophyta</taxon>
        <taxon>Magnoliopsida</taxon>
        <taxon>eudicotyledons</taxon>
        <taxon>Gunneridae</taxon>
        <taxon>Pentapetalae</taxon>
        <taxon>rosids</taxon>
        <taxon>fabids</taxon>
        <taxon>Fabales</taxon>
        <taxon>Fabaceae</taxon>
        <taxon>Papilionoideae</taxon>
        <taxon>50 kb inversion clade</taxon>
        <taxon>NPAAA clade</taxon>
        <taxon>indigoferoid/millettioid clade</taxon>
        <taxon>Phaseoleae</taxon>
        <taxon>Vigna</taxon>
    </lineage>
</organism>
<dbReference type="GO" id="GO:0008270">
    <property type="term" value="F:zinc ion binding"/>
    <property type="evidence" value="ECO:0007669"/>
    <property type="project" value="UniProtKB-KW"/>
</dbReference>
<dbReference type="PROSITE" id="PS50158">
    <property type="entry name" value="ZF_CCHC"/>
    <property type="match status" value="1"/>
</dbReference>
<reference evidence="5" key="2">
    <citation type="submission" date="2025-08" db="UniProtKB">
        <authorList>
            <consortium name="RefSeq"/>
        </authorList>
    </citation>
    <scope>IDENTIFICATION</scope>
    <source>
        <tissue evidence="5">Leaf</tissue>
    </source>
</reference>
<dbReference type="PANTHER" id="PTHR47592:SF27">
    <property type="entry name" value="OS08G0421700 PROTEIN"/>
    <property type="match status" value="1"/>
</dbReference>
<feature type="domain" description="CCHC-type" evidence="3">
    <location>
        <begin position="102"/>
        <end position="115"/>
    </location>
</feature>
<feature type="compositionally biased region" description="Basic residues" evidence="2">
    <location>
        <begin position="43"/>
        <end position="54"/>
    </location>
</feature>
<dbReference type="GO" id="GO:0003676">
    <property type="term" value="F:nucleic acid binding"/>
    <property type="evidence" value="ECO:0007669"/>
    <property type="project" value="InterPro"/>
</dbReference>
<dbReference type="Proteomes" id="UP000087766">
    <property type="component" value="Chromosome 4"/>
</dbReference>
<accession>A0A1S3TSX9</accession>
<dbReference type="Pfam" id="PF22936">
    <property type="entry name" value="Pol_BBD"/>
    <property type="match status" value="1"/>
</dbReference>
<evidence type="ECO:0000259" key="3">
    <source>
        <dbReference type="PROSITE" id="PS50158"/>
    </source>
</evidence>
<dbReference type="Pfam" id="PF13976">
    <property type="entry name" value="gag_pre-integrs"/>
    <property type="match status" value="1"/>
</dbReference>
<feature type="region of interest" description="Disordered" evidence="2">
    <location>
        <begin position="21"/>
        <end position="92"/>
    </location>
</feature>
<evidence type="ECO:0000256" key="1">
    <source>
        <dbReference type="PROSITE-ProRule" id="PRU00047"/>
    </source>
</evidence>
<reference evidence="4" key="1">
    <citation type="journal article" date="2014" name="Nat. Commun.">
        <title>Genome sequence of mungbean and insights into evolution within Vigna species.</title>
        <authorList>
            <person name="Kang Y.J."/>
            <person name="Kim S.K."/>
            <person name="Kim M.Y."/>
            <person name="Lestari P."/>
            <person name="Kim K.H."/>
            <person name="Ha B.K."/>
            <person name="Jun T.H."/>
            <person name="Hwang W.J."/>
            <person name="Lee T."/>
            <person name="Lee J."/>
            <person name="Shim S."/>
            <person name="Yoon M.Y."/>
            <person name="Jang Y.E."/>
            <person name="Han K.S."/>
            <person name="Taeprayoon P."/>
            <person name="Yoon N."/>
            <person name="Somta P."/>
            <person name="Tanya P."/>
            <person name="Kim K.S."/>
            <person name="Gwag J.G."/>
            <person name="Moon J.K."/>
            <person name="Lee Y.H."/>
            <person name="Park B.S."/>
            <person name="Bombarely A."/>
            <person name="Doyle J.J."/>
            <person name="Jackson S.A."/>
            <person name="Schafleitner R."/>
            <person name="Srinives P."/>
            <person name="Varshney R.K."/>
            <person name="Lee S.H."/>
        </authorList>
    </citation>
    <scope>NUCLEOTIDE SEQUENCE [LARGE SCALE GENOMIC DNA]</scope>
    <source>
        <strain evidence="4">cv. VC1973A</strain>
    </source>
</reference>
<keyword evidence="4" id="KW-1185">Reference proteome</keyword>
<protein>
    <submittedName>
        <fullName evidence="5">Uncharacterized protein LOC106758488</fullName>
    </submittedName>
</protein>
<dbReference type="InterPro" id="IPR001878">
    <property type="entry name" value="Znf_CCHC"/>
</dbReference>
<keyword evidence="1" id="KW-0479">Metal-binding</keyword>
<dbReference type="Gene3D" id="4.10.60.10">
    <property type="entry name" value="Zinc finger, CCHC-type"/>
    <property type="match status" value="1"/>
</dbReference>
<feature type="compositionally biased region" description="Basic residues" evidence="2">
    <location>
        <begin position="79"/>
        <end position="92"/>
    </location>
</feature>
<evidence type="ECO:0000313" key="4">
    <source>
        <dbReference type="Proteomes" id="UP000087766"/>
    </source>
</evidence>
<evidence type="ECO:0000256" key="2">
    <source>
        <dbReference type="SAM" id="MobiDB-lite"/>
    </source>
</evidence>